<dbReference type="InterPro" id="IPR031348">
    <property type="entry name" value="PigL_N"/>
</dbReference>
<evidence type="ECO:0000313" key="6">
    <source>
        <dbReference type="Proteomes" id="UP000011096"/>
    </source>
</evidence>
<dbReference type="SUPFAM" id="SSF48403">
    <property type="entry name" value="Ankyrin repeat"/>
    <property type="match status" value="1"/>
</dbReference>
<reference evidence="5 6" key="1">
    <citation type="submission" date="2012-08" db="EMBL/GenBank/DDBJ databases">
        <authorList>
            <person name="Gan P.H.P."/>
            <person name="Ikeda K."/>
            <person name="Irieda H."/>
            <person name="Narusaka M."/>
            <person name="O'Connell R.J."/>
            <person name="Narusaka Y."/>
            <person name="Takano Y."/>
            <person name="Kubo Y."/>
            <person name="Shirasu K."/>
        </authorList>
    </citation>
    <scope>NUCLEOTIDE SEQUENCE [LARGE SCALE GENOMIC DNA]</scope>
    <source>
        <strain evidence="5 6">Nara gc5</strain>
    </source>
</reference>
<organism evidence="5 6">
    <name type="scientific">Colletotrichum fructicola (strain Nara gc5)</name>
    <name type="common">Anthracnose fungus</name>
    <name type="synonym">Colletotrichum gloeosporioides (strain Nara gc5)</name>
    <dbReference type="NCBI Taxonomy" id="1213859"/>
    <lineage>
        <taxon>Eukaryota</taxon>
        <taxon>Fungi</taxon>
        <taxon>Dikarya</taxon>
        <taxon>Ascomycota</taxon>
        <taxon>Pezizomycotina</taxon>
        <taxon>Sordariomycetes</taxon>
        <taxon>Hypocreomycetidae</taxon>
        <taxon>Glomerellales</taxon>
        <taxon>Glomerellaceae</taxon>
        <taxon>Colletotrichum</taxon>
        <taxon>Colletotrichum gloeosporioides species complex</taxon>
    </lineage>
</organism>
<name>A0A7J6IH58_COLFN</name>
<keyword evidence="5" id="KW-0808">Transferase</keyword>
<dbReference type="OrthoDB" id="539213at2759"/>
<gene>
    <name evidence="5" type="primary">AKR1-0</name>
    <name evidence="5" type="ORF">CGGC5_v015879</name>
</gene>
<dbReference type="GO" id="GO:0016740">
    <property type="term" value="F:transferase activity"/>
    <property type="evidence" value="ECO:0007669"/>
    <property type="project" value="UniProtKB-KW"/>
</dbReference>
<reference evidence="5 6" key="2">
    <citation type="submission" date="2020-04" db="EMBL/GenBank/DDBJ databases">
        <title>Genome sequencing and assembly of multiple isolates from the Colletotrichum gloeosporioides species complex.</title>
        <authorList>
            <person name="Gan P."/>
            <person name="Shirasu K."/>
        </authorList>
    </citation>
    <scope>NUCLEOTIDE SEQUENCE [LARGE SCALE GENOMIC DNA]</scope>
    <source>
        <strain evidence="5 6">Nara gc5</strain>
    </source>
</reference>
<dbReference type="Pfam" id="PF00023">
    <property type="entry name" value="Ank"/>
    <property type="match status" value="1"/>
</dbReference>
<dbReference type="PANTHER" id="PTHR24189">
    <property type="entry name" value="MYOTROPHIN"/>
    <property type="match status" value="1"/>
</dbReference>
<dbReference type="EMBL" id="ANPB02000010">
    <property type="protein sequence ID" value="KAF4475364.1"/>
    <property type="molecule type" value="Genomic_DNA"/>
</dbReference>
<evidence type="ECO:0000256" key="2">
    <source>
        <dbReference type="ARBA" id="ARBA00023043"/>
    </source>
</evidence>
<dbReference type="AlphaFoldDB" id="A0A7J6IH58"/>
<evidence type="ECO:0000313" key="5">
    <source>
        <dbReference type="EMBL" id="KAF4475364.1"/>
    </source>
</evidence>
<keyword evidence="1" id="KW-0677">Repeat</keyword>
<dbReference type="InterPro" id="IPR002110">
    <property type="entry name" value="Ankyrin_rpt"/>
</dbReference>
<dbReference type="RefSeq" id="XP_066007259.1">
    <property type="nucleotide sequence ID" value="XM_066153339.1"/>
</dbReference>
<dbReference type="PANTHER" id="PTHR24189:SF50">
    <property type="entry name" value="ANKYRIN REPEAT AND SOCS BOX PROTEIN 2"/>
    <property type="match status" value="1"/>
</dbReference>
<evidence type="ECO:0000256" key="1">
    <source>
        <dbReference type="ARBA" id="ARBA00022737"/>
    </source>
</evidence>
<evidence type="ECO:0000256" key="3">
    <source>
        <dbReference type="SAM" id="Coils"/>
    </source>
</evidence>
<protein>
    <submittedName>
        <fullName evidence="5">Palmitoyltransferase AKR1</fullName>
    </submittedName>
</protein>
<dbReference type="Gene3D" id="1.25.40.20">
    <property type="entry name" value="Ankyrin repeat-containing domain"/>
    <property type="match status" value="2"/>
</dbReference>
<feature type="coiled-coil region" evidence="3">
    <location>
        <begin position="38"/>
        <end position="95"/>
    </location>
</feature>
<dbReference type="SMART" id="SM00248">
    <property type="entry name" value="ANK"/>
    <property type="match status" value="3"/>
</dbReference>
<comment type="caution">
    <text evidence="5">The sequence shown here is derived from an EMBL/GenBank/DDBJ whole genome shotgun (WGS) entry which is preliminary data.</text>
</comment>
<sequence length="494" mass="55535">MSGVEAGATIVGLVGYGLTSLKTFYQFISNVKDGPEKVQDLANNLKSLQAAYERIQALGDLPGIFASSPSLTDLLKDCNENIERLQEKIGKLQVQPSDKFPGVVWKRLKMALNDDEIAQDLSILSSYVNKFTLEISVIELRLVHQNAGHMSQLVAGGERQMTMAKQQHTMLASREVGIGKLSSRPRDSKVFSFVKSGEKQELVRLLASGEASLQDRDDKGATLLHYAFEQPAMCQYLIEHGADVDDVASVGHLLEVNAWEPKEMLATPTFLASRASNECTFEMLILAGADLTIESEQVWERPFHHGKRIEYHSLWQSVLFNRRREGRFCTLIKHCAIFIDVNMELEEGRTSLHYLVYQIRRAGWTSEDDRRSLICLIQNGADIHSRDDAGSSIWDAAKKNNKQGSYARDMWDFVLAYCGFHSEVEVFARETPRHAVYRPGWYSRADFEEIWKGMEHLCPYYGDEASGLDCASFISETPSSSRRPSISDSSTGLE</sequence>
<evidence type="ECO:0000259" key="4">
    <source>
        <dbReference type="Pfam" id="PF17111"/>
    </source>
</evidence>
<dbReference type="InterPro" id="IPR050745">
    <property type="entry name" value="Multifunctional_regulatory"/>
</dbReference>
<accession>A0A7J6IH58</accession>
<dbReference type="Proteomes" id="UP000011096">
    <property type="component" value="Unassembled WGS sequence"/>
</dbReference>
<dbReference type="InParanoid" id="A0A7J6IH58"/>
<keyword evidence="2" id="KW-0040">ANK repeat</keyword>
<keyword evidence="6" id="KW-1185">Reference proteome</keyword>
<dbReference type="GeneID" id="43617467"/>
<dbReference type="InterPro" id="IPR036770">
    <property type="entry name" value="Ankyrin_rpt-contain_sf"/>
</dbReference>
<feature type="domain" description="Azaphilone pigments biosynthesis cluster protein L N-terminal" evidence="4">
    <location>
        <begin position="6"/>
        <end position="146"/>
    </location>
</feature>
<proteinExistence type="predicted"/>
<keyword evidence="3" id="KW-0175">Coiled coil</keyword>
<dbReference type="Pfam" id="PF17111">
    <property type="entry name" value="PigL_N"/>
    <property type="match status" value="1"/>
</dbReference>